<keyword evidence="2" id="KW-1185">Reference proteome</keyword>
<gene>
    <name evidence="1" type="ORF">MCHLO_12130</name>
</gene>
<protein>
    <submittedName>
        <fullName evidence="1">Uncharacterized protein</fullName>
    </submittedName>
</protein>
<reference evidence="1" key="1">
    <citation type="submission" date="2014-09" db="EMBL/GenBank/DDBJ databases">
        <title>Genome sequence of the luminous mushroom Mycena chlorophos for searching fungal bioluminescence genes.</title>
        <authorList>
            <person name="Tanaka Y."/>
            <person name="Kasuga D."/>
            <person name="Oba Y."/>
            <person name="Hase S."/>
            <person name="Sato K."/>
            <person name="Oba Y."/>
            <person name="Sakakibara Y."/>
        </authorList>
    </citation>
    <scope>NUCLEOTIDE SEQUENCE</scope>
</reference>
<name>A0ABQ0LWA0_MYCCL</name>
<evidence type="ECO:0000313" key="2">
    <source>
        <dbReference type="Proteomes" id="UP000815677"/>
    </source>
</evidence>
<dbReference type="EMBL" id="DF848977">
    <property type="protein sequence ID" value="GAT55351.1"/>
    <property type="molecule type" value="Genomic_DNA"/>
</dbReference>
<dbReference type="Proteomes" id="UP000815677">
    <property type="component" value="Unassembled WGS sequence"/>
</dbReference>
<organism evidence="1 2">
    <name type="scientific">Mycena chlorophos</name>
    <name type="common">Agaric fungus</name>
    <name type="synonym">Agaricus chlorophos</name>
    <dbReference type="NCBI Taxonomy" id="658473"/>
    <lineage>
        <taxon>Eukaryota</taxon>
        <taxon>Fungi</taxon>
        <taxon>Dikarya</taxon>
        <taxon>Basidiomycota</taxon>
        <taxon>Agaricomycotina</taxon>
        <taxon>Agaricomycetes</taxon>
        <taxon>Agaricomycetidae</taxon>
        <taxon>Agaricales</taxon>
        <taxon>Marasmiineae</taxon>
        <taxon>Mycenaceae</taxon>
        <taxon>Mycena</taxon>
    </lineage>
</organism>
<proteinExistence type="predicted"/>
<accession>A0ABQ0LWA0</accession>
<evidence type="ECO:0000313" key="1">
    <source>
        <dbReference type="EMBL" id="GAT55351.1"/>
    </source>
</evidence>
<sequence>MDCLYHHPQLAVHINIFAARKPTLVSPATPTITAASAPVYQWPEPALSALPSPPAGRTLRRTARRLEKVHVVRVLTSMVPLD</sequence>